<evidence type="ECO:0000256" key="1">
    <source>
        <dbReference type="SAM" id="Phobius"/>
    </source>
</evidence>
<keyword evidence="1" id="KW-0472">Membrane</keyword>
<dbReference type="AlphaFoldDB" id="A0A2U1D723"/>
<accession>A0A2U1D723</accession>
<evidence type="ECO:0000259" key="2">
    <source>
        <dbReference type="PROSITE" id="PS51704"/>
    </source>
</evidence>
<dbReference type="PROSITE" id="PS51704">
    <property type="entry name" value="GP_PDE"/>
    <property type="match status" value="1"/>
</dbReference>
<feature type="transmembrane region" description="Helical" evidence="1">
    <location>
        <begin position="219"/>
        <end position="244"/>
    </location>
</feature>
<feature type="transmembrane region" description="Helical" evidence="1">
    <location>
        <begin position="312"/>
        <end position="334"/>
    </location>
</feature>
<feature type="transmembrane region" description="Helical" evidence="1">
    <location>
        <begin position="272"/>
        <end position="292"/>
    </location>
</feature>
<dbReference type="CDD" id="cd08579">
    <property type="entry name" value="GDPD_memb_like"/>
    <property type="match status" value="1"/>
</dbReference>
<dbReference type="Pfam" id="PF03009">
    <property type="entry name" value="GDPD"/>
    <property type="match status" value="1"/>
</dbReference>
<sequence length="596" mass="67771">MKTLRYLWRGNSAFYKNWWQYAILVVVVQAVIKHLFIPLYTLALEVILAVFRINYISYNNLGVLLKYGGLPLILIVILAILMLLTAYLQFAFMLTSIYRISSGKGLELLAAGRAAWNSLRSSSLPGIVLFLLYVALVLPTSSSFFTSSLLKKVVIPDFILEFLSQNIYYAIAIFVGFLVLTYFSIRLVRVLPLMLDNDYGFKEALHTSWSETKGHFIRYVIRVAIIAALTVISITLAKLAGVALQEMFDVHWKHLAFASGIFLTFSVEIIEVLLKIFETILLAFIIIFPNAIPLKKSPTIWATFRRQKRAKVVFGTSITIFAAVLVLFNISYLVGSFGSAKTMLTISHRGVDAGNGVQNTLPALERTAKVKPDYVEMDLHETKDHQFVVMHDENLKALTGVDRIPHDMTLAEITKLTAHENGQEARVVSFDDYLATAERLNQKLLVEIKTTKYDSPQLMDNFKKKYSKRLMQDHDMIHSLDYRVISKSEELMPKIPASFILPYTLILPNTNANLYTLEETTLNQKIVDEAHNHNQRVLAWTINEESDMQQMVFLNTDGIITDNLTTLKEVLKDQNDNPSYAKRMSQLLDVNWQSAF</sequence>
<evidence type="ECO:0000313" key="3">
    <source>
        <dbReference type="EMBL" id="PVY83460.1"/>
    </source>
</evidence>
<feature type="domain" description="GP-PDE" evidence="2">
    <location>
        <begin position="343"/>
        <end position="571"/>
    </location>
</feature>
<dbReference type="Proteomes" id="UP000245433">
    <property type="component" value="Unassembled WGS sequence"/>
</dbReference>
<dbReference type="RefSeq" id="WP_089939543.1">
    <property type="nucleotide sequence ID" value="NZ_CAKOEX010000007.1"/>
</dbReference>
<keyword evidence="1" id="KW-0812">Transmembrane</keyword>
<feature type="transmembrane region" description="Helical" evidence="1">
    <location>
        <begin position="71"/>
        <end position="94"/>
    </location>
</feature>
<comment type="caution">
    <text evidence="3">The sequence shown here is derived from an EMBL/GenBank/DDBJ whole genome shotgun (WGS) entry which is preliminary data.</text>
</comment>
<protein>
    <submittedName>
        <fullName evidence="3">Glycerophosphoryl diester phosphodiesterase</fullName>
    </submittedName>
</protein>
<dbReference type="EMBL" id="QEKT01000007">
    <property type="protein sequence ID" value="PVY83460.1"/>
    <property type="molecule type" value="Genomic_DNA"/>
</dbReference>
<dbReference type="InterPro" id="IPR018476">
    <property type="entry name" value="GlyceroP-diester-Pdiesterase_M"/>
</dbReference>
<evidence type="ECO:0000313" key="4">
    <source>
        <dbReference type="Proteomes" id="UP000245433"/>
    </source>
</evidence>
<dbReference type="Gene3D" id="3.20.20.190">
    <property type="entry name" value="Phosphatidylinositol (PI) phosphodiesterase"/>
    <property type="match status" value="1"/>
</dbReference>
<dbReference type="Pfam" id="PF10110">
    <property type="entry name" value="GPDPase_memb"/>
    <property type="match status" value="1"/>
</dbReference>
<dbReference type="InterPro" id="IPR030395">
    <property type="entry name" value="GP_PDE_dom"/>
</dbReference>
<keyword evidence="1" id="KW-1133">Transmembrane helix</keyword>
<feature type="transmembrane region" description="Helical" evidence="1">
    <location>
        <begin position="21"/>
        <end position="51"/>
    </location>
</feature>
<dbReference type="GO" id="GO:0006629">
    <property type="term" value="P:lipid metabolic process"/>
    <property type="evidence" value="ECO:0007669"/>
    <property type="project" value="InterPro"/>
</dbReference>
<dbReference type="SUPFAM" id="SSF51695">
    <property type="entry name" value="PLC-like phosphodiesterases"/>
    <property type="match status" value="1"/>
</dbReference>
<dbReference type="InterPro" id="IPR017946">
    <property type="entry name" value="PLC-like_Pdiesterase_TIM-brl"/>
</dbReference>
<reference evidence="3 4" key="1">
    <citation type="submission" date="2018-04" db="EMBL/GenBank/DDBJ databases">
        <title>Genomic Encyclopedia of Type Strains, Phase IV (KMG-IV): sequencing the most valuable type-strain genomes for metagenomic binning, comparative biology and taxonomic classification.</title>
        <authorList>
            <person name="Goeker M."/>
        </authorList>
    </citation>
    <scope>NUCLEOTIDE SEQUENCE [LARGE SCALE GENOMIC DNA]</scope>
    <source>
        <strain evidence="3 4">DSM 28795</strain>
    </source>
</reference>
<keyword evidence="4" id="KW-1185">Reference proteome</keyword>
<dbReference type="PANTHER" id="PTHR46211:SF8">
    <property type="entry name" value="PHOSPHODIESTERASE"/>
    <property type="match status" value="1"/>
</dbReference>
<proteinExistence type="predicted"/>
<name>A0A2U1D723_9LACO</name>
<organism evidence="3 4">
    <name type="scientific">Convivina intestini</name>
    <dbReference type="NCBI Taxonomy" id="1505726"/>
    <lineage>
        <taxon>Bacteria</taxon>
        <taxon>Bacillati</taxon>
        <taxon>Bacillota</taxon>
        <taxon>Bacilli</taxon>
        <taxon>Lactobacillales</taxon>
        <taxon>Lactobacillaceae</taxon>
        <taxon>Convivina</taxon>
    </lineage>
</organism>
<gene>
    <name evidence="3" type="ORF">C7384_10764</name>
</gene>
<dbReference type="GO" id="GO:0008081">
    <property type="term" value="F:phosphoric diester hydrolase activity"/>
    <property type="evidence" value="ECO:0007669"/>
    <property type="project" value="InterPro"/>
</dbReference>
<feature type="transmembrane region" description="Helical" evidence="1">
    <location>
        <begin position="127"/>
        <end position="147"/>
    </location>
</feature>
<feature type="transmembrane region" description="Helical" evidence="1">
    <location>
        <begin position="167"/>
        <end position="185"/>
    </location>
</feature>
<dbReference type="PANTHER" id="PTHR46211">
    <property type="entry name" value="GLYCEROPHOSPHORYL DIESTER PHOSPHODIESTERASE"/>
    <property type="match status" value="1"/>
</dbReference>
<dbReference type="OrthoDB" id="384721at2"/>